<accession>A0A7R9MH97</accession>
<gene>
    <name evidence="3" type="ORF">ONB1V03_LOCUS15438</name>
    <name evidence="4" type="ORF">ONB1V03_LOCUS16794</name>
</gene>
<dbReference type="EMBL" id="CAJPVJ010015903">
    <property type="protein sequence ID" value="CAG2176004.1"/>
    <property type="molecule type" value="Genomic_DNA"/>
</dbReference>
<feature type="chain" id="PRO_5036211517" evidence="2">
    <location>
        <begin position="27"/>
        <end position="129"/>
    </location>
</feature>
<protein>
    <submittedName>
        <fullName evidence="4">Uncharacterized protein</fullName>
    </submittedName>
</protein>
<evidence type="ECO:0000256" key="2">
    <source>
        <dbReference type="SAM" id="SignalP"/>
    </source>
</evidence>
<evidence type="ECO:0000313" key="5">
    <source>
        <dbReference type="Proteomes" id="UP000728032"/>
    </source>
</evidence>
<organism evidence="4">
    <name type="scientific">Oppiella nova</name>
    <dbReference type="NCBI Taxonomy" id="334625"/>
    <lineage>
        <taxon>Eukaryota</taxon>
        <taxon>Metazoa</taxon>
        <taxon>Ecdysozoa</taxon>
        <taxon>Arthropoda</taxon>
        <taxon>Chelicerata</taxon>
        <taxon>Arachnida</taxon>
        <taxon>Acari</taxon>
        <taxon>Acariformes</taxon>
        <taxon>Sarcoptiformes</taxon>
        <taxon>Oribatida</taxon>
        <taxon>Brachypylina</taxon>
        <taxon>Oppioidea</taxon>
        <taxon>Oppiidae</taxon>
        <taxon>Oppiella</taxon>
    </lineage>
</organism>
<dbReference type="EMBL" id="CAJPVJ010019605">
    <property type="protein sequence ID" value="CAG2177362.1"/>
    <property type="molecule type" value="Genomic_DNA"/>
</dbReference>
<feature type="non-terminal residue" evidence="4">
    <location>
        <position position="1"/>
    </location>
</feature>
<dbReference type="EMBL" id="OC930728">
    <property type="protein sequence ID" value="CAD7658818.1"/>
    <property type="molecule type" value="Genomic_DNA"/>
</dbReference>
<feature type="region of interest" description="Disordered" evidence="1">
    <location>
        <begin position="31"/>
        <end position="56"/>
    </location>
</feature>
<keyword evidence="5" id="KW-1185">Reference proteome</keyword>
<feature type="signal peptide" evidence="2">
    <location>
        <begin position="1"/>
        <end position="26"/>
    </location>
</feature>
<evidence type="ECO:0000256" key="1">
    <source>
        <dbReference type="SAM" id="MobiDB-lite"/>
    </source>
</evidence>
<dbReference type="Proteomes" id="UP000728032">
    <property type="component" value="Unassembled WGS sequence"/>
</dbReference>
<reference evidence="4" key="1">
    <citation type="submission" date="2020-11" db="EMBL/GenBank/DDBJ databases">
        <authorList>
            <person name="Tran Van P."/>
        </authorList>
    </citation>
    <scope>NUCLEOTIDE SEQUENCE</scope>
</reference>
<sequence>MELARCNLLLCLCLCVFVMLFIAVDCAGDKPKGRSKKQPAHLRQASTKNSTTLASKCSKESYREMDVMVARMTSPDDRFPETIKELQARCQNRTGLLAKVEDLKNRCMEGLVKRVVAVVLYSMKRQRKT</sequence>
<evidence type="ECO:0000313" key="3">
    <source>
        <dbReference type="EMBL" id="CAD7658818.1"/>
    </source>
</evidence>
<feature type="compositionally biased region" description="Polar residues" evidence="1">
    <location>
        <begin position="44"/>
        <end position="55"/>
    </location>
</feature>
<keyword evidence="2" id="KW-0732">Signal</keyword>
<dbReference type="AlphaFoldDB" id="A0A7R9MH97"/>
<dbReference type="EMBL" id="OC934430">
    <property type="protein sequence ID" value="CAD7660224.1"/>
    <property type="molecule type" value="Genomic_DNA"/>
</dbReference>
<name>A0A7R9MH97_9ACAR</name>
<evidence type="ECO:0000313" key="4">
    <source>
        <dbReference type="EMBL" id="CAD7660224.1"/>
    </source>
</evidence>
<proteinExistence type="predicted"/>